<comment type="caution">
    <text evidence="1">The sequence shown here is derived from an EMBL/GenBank/DDBJ whole genome shotgun (WGS) entry which is preliminary data.</text>
</comment>
<proteinExistence type="predicted"/>
<reference evidence="1 2" key="1">
    <citation type="submission" date="2015-09" db="EMBL/GenBank/DDBJ databases">
        <title>Draft genome sequence of Alicyclobacillus ferrooxydans DSM 22381.</title>
        <authorList>
            <person name="Hemp J."/>
        </authorList>
    </citation>
    <scope>NUCLEOTIDE SEQUENCE [LARGE SCALE GENOMIC DNA]</scope>
    <source>
        <strain evidence="1 2">TC-34</strain>
    </source>
</reference>
<dbReference type="EMBL" id="LJCO01000093">
    <property type="protein sequence ID" value="KPV41582.1"/>
    <property type="molecule type" value="Genomic_DNA"/>
</dbReference>
<dbReference type="AlphaFoldDB" id="A0A0P9CF40"/>
<name>A0A0P9CF40_9BACL</name>
<evidence type="ECO:0000313" key="2">
    <source>
        <dbReference type="Proteomes" id="UP000050482"/>
    </source>
</evidence>
<gene>
    <name evidence="1" type="ORF">AN477_20685</name>
</gene>
<organism evidence="1 2">
    <name type="scientific">Alicyclobacillus ferrooxydans</name>
    <dbReference type="NCBI Taxonomy" id="471514"/>
    <lineage>
        <taxon>Bacteria</taxon>
        <taxon>Bacillati</taxon>
        <taxon>Bacillota</taxon>
        <taxon>Bacilli</taxon>
        <taxon>Bacillales</taxon>
        <taxon>Alicyclobacillaceae</taxon>
        <taxon>Alicyclobacillus</taxon>
    </lineage>
</organism>
<accession>A0A0P9CF40</accession>
<keyword evidence="2" id="KW-1185">Reference proteome</keyword>
<sequence length="87" mass="10018">MRTVLVDSRAKARTFYALFSGDDTGVRNFNRRVQEKVNNGARQTQMDTNQEQSRMWKAALRPARCNRKLSGVAECLLCRQNKGKNVR</sequence>
<evidence type="ECO:0000313" key="1">
    <source>
        <dbReference type="EMBL" id="KPV41582.1"/>
    </source>
</evidence>
<protein>
    <submittedName>
        <fullName evidence="1">Uncharacterized protein</fullName>
    </submittedName>
</protein>
<dbReference type="Proteomes" id="UP000050482">
    <property type="component" value="Unassembled WGS sequence"/>
</dbReference>